<accession>A0A3N5C8H5</accession>
<dbReference type="RefSeq" id="WP_123808654.1">
    <property type="nucleotide sequence ID" value="NZ_RKRK01000006.1"/>
</dbReference>
<proteinExistence type="predicted"/>
<dbReference type="EMBL" id="RKRK01000006">
    <property type="protein sequence ID" value="RPF54765.1"/>
    <property type="molecule type" value="Genomic_DNA"/>
</dbReference>
<keyword evidence="1" id="KW-0472">Membrane</keyword>
<dbReference type="AlphaFoldDB" id="A0A3N5C8H5"/>
<evidence type="ECO:0000313" key="3">
    <source>
        <dbReference type="Proteomes" id="UP000277108"/>
    </source>
</evidence>
<dbReference type="Proteomes" id="UP000277108">
    <property type="component" value="Unassembled WGS sequence"/>
</dbReference>
<gene>
    <name evidence="2" type="ORF">EDD62_1726</name>
</gene>
<name>A0A3N5C8H5_9BACL</name>
<keyword evidence="1" id="KW-0812">Transmembrane</keyword>
<comment type="caution">
    <text evidence="2">The sequence shown here is derived from an EMBL/GenBank/DDBJ whole genome shotgun (WGS) entry which is preliminary data.</text>
</comment>
<organism evidence="2 3">
    <name type="scientific">Abyssicoccus albus</name>
    <dbReference type="NCBI Taxonomy" id="1817405"/>
    <lineage>
        <taxon>Bacteria</taxon>
        <taxon>Bacillati</taxon>
        <taxon>Bacillota</taxon>
        <taxon>Bacilli</taxon>
        <taxon>Bacillales</taxon>
        <taxon>Abyssicoccaceae</taxon>
    </lineage>
</organism>
<protein>
    <submittedName>
        <fullName evidence="2">Uncharacterized protein</fullName>
    </submittedName>
</protein>
<sequence>MNKSVKEIKILINSIVTFFVVIIALLATTFAGAFLLNVVTAVIPSTEEVGVLKWFAIIWITAFIYNLLSNVMARSIKISREILDEEH</sequence>
<evidence type="ECO:0000313" key="2">
    <source>
        <dbReference type="EMBL" id="RPF54765.1"/>
    </source>
</evidence>
<keyword evidence="1" id="KW-1133">Transmembrane helix</keyword>
<evidence type="ECO:0000256" key="1">
    <source>
        <dbReference type="SAM" id="Phobius"/>
    </source>
</evidence>
<feature type="transmembrane region" description="Helical" evidence="1">
    <location>
        <begin position="51"/>
        <end position="68"/>
    </location>
</feature>
<reference evidence="2 3" key="1">
    <citation type="submission" date="2018-11" db="EMBL/GenBank/DDBJ databases">
        <title>Genomic Encyclopedia of Type Strains, Phase IV (KMG-IV): sequencing the most valuable type-strain genomes for metagenomic binning, comparative biology and taxonomic classification.</title>
        <authorList>
            <person name="Goeker M."/>
        </authorList>
    </citation>
    <scope>NUCLEOTIDE SEQUENCE [LARGE SCALE GENOMIC DNA]</scope>
    <source>
        <strain evidence="2 3">DSM 29158</strain>
    </source>
</reference>
<feature type="transmembrane region" description="Helical" evidence="1">
    <location>
        <begin position="12"/>
        <end position="39"/>
    </location>
</feature>
<keyword evidence="3" id="KW-1185">Reference proteome</keyword>